<reference evidence="2 3" key="1">
    <citation type="journal article" date="2014" name="PLoS ONE">
        <title>The first complete genome sequence of the class fimbriimonadia in the phylum armatimonadetes.</title>
        <authorList>
            <person name="Hu Z.Y."/>
            <person name="Wang Y.Z."/>
            <person name="Im W.T."/>
            <person name="Wang S.Y."/>
            <person name="Zhao G.P."/>
            <person name="Zheng H.J."/>
            <person name="Quan Z.X."/>
        </authorList>
    </citation>
    <scope>NUCLEOTIDE SEQUENCE [LARGE SCALE GENOMIC DNA]</scope>
    <source>
        <strain evidence="2">Gsoil 348</strain>
    </source>
</reference>
<proteinExistence type="predicted"/>
<dbReference type="HOGENOM" id="CLU_454861_0_0_0"/>
<evidence type="ECO:0000259" key="1">
    <source>
        <dbReference type="SMART" id="SM00642"/>
    </source>
</evidence>
<organism evidence="2 3">
    <name type="scientific">Fimbriimonas ginsengisoli Gsoil 348</name>
    <dbReference type="NCBI Taxonomy" id="661478"/>
    <lineage>
        <taxon>Bacteria</taxon>
        <taxon>Bacillati</taxon>
        <taxon>Armatimonadota</taxon>
        <taxon>Fimbriimonadia</taxon>
        <taxon>Fimbriimonadales</taxon>
        <taxon>Fimbriimonadaceae</taxon>
        <taxon>Fimbriimonas</taxon>
    </lineage>
</organism>
<dbReference type="GO" id="GO:0005975">
    <property type="term" value="P:carbohydrate metabolic process"/>
    <property type="evidence" value="ECO:0007669"/>
    <property type="project" value="InterPro"/>
</dbReference>
<dbReference type="InterPro" id="IPR006047">
    <property type="entry name" value="GH13_cat_dom"/>
</dbReference>
<evidence type="ECO:0000313" key="3">
    <source>
        <dbReference type="Proteomes" id="UP000027982"/>
    </source>
</evidence>
<dbReference type="RefSeq" id="WP_025229281.1">
    <property type="nucleotide sequence ID" value="NZ_CP007139.1"/>
</dbReference>
<protein>
    <submittedName>
        <fullName evidence="2">Alpha amylase</fullName>
    </submittedName>
</protein>
<dbReference type="InterPro" id="IPR013780">
    <property type="entry name" value="Glyco_hydro_b"/>
</dbReference>
<dbReference type="SMART" id="SM00642">
    <property type="entry name" value="Aamy"/>
    <property type="match status" value="1"/>
</dbReference>
<dbReference type="Gene3D" id="3.20.20.80">
    <property type="entry name" value="Glycosidases"/>
    <property type="match status" value="1"/>
</dbReference>
<dbReference type="SUPFAM" id="SSF51445">
    <property type="entry name" value="(Trans)glycosidases"/>
    <property type="match status" value="1"/>
</dbReference>
<dbReference type="KEGG" id="fgi:OP10G_3415"/>
<evidence type="ECO:0000313" key="2">
    <source>
        <dbReference type="EMBL" id="AIE86783.1"/>
    </source>
</evidence>
<dbReference type="OrthoDB" id="9805159at2"/>
<accession>A0A068NTA3</accession>
<keyword evidence="3" id="KW-1185">Reference proteome</keyword>
<dbReference type="eggNOG" id="COG0366">
    <property type="taxonomic scope" value="Bacteria"/>
</dbReference>
<sequence>MIVPIRKGVKLGRSLRTLAAIAGAFVIAQTASAGVLLQGFYWDVPSPAAGSGSAPWWWDKLAGQANSLKLSGFTAVWIPPVLKGAAGGYSVGYDPFDDYDIGSKSQQGTIPTRYGTREQLERCCAMLRANSLDIYCDIVDNHRNGDPGNYQFSYLDAYGVANGGRFGKGQWDFHPNVSQDPNVPVGASEDFNAFGRDLAPINGPSNWIFNGLNSSGDWVTKALDLQGYRLDYVKGISTNWLSSFLNYGAMSGKFAVGEYFDSNLGSIQYWISTMMGNRASAFDFPLRDQLKGMCNSPGSFNMANLDHAGLAGVDPAHAVTFVENHDTDRSDAIFQNKALAYAYILTSEGYPSVFYKDYSTDAGCYGMKPTIDNLMWVHEKLASGTTTQRYKNNLVFVYERNGGQHLLVGLNNNTGFGYNLTCATGFGANRQLHDYTGHAPDVWTDGSGNVSLSLPTATNGMGYVAYAPVGIGGSFTASQLSTTQEYAGATDLDIKPADNTALVQVCRINVAAGKSISGALYFTTTSWTASTNIYLELDNPSGGIVTTKTYTTGTAQGAALTATASTAGWYTFKIRSNNTPAGNLKPTYWLRATYTAPQT</sequence>
<dbReference type="AlphaFoldDB" id="A0A068NTA3"/>
<dbReference type="EMBL" id="CP007139">
    <property type="protein sequence ID" value="AIE86783.1"/>
    <property type="molecule type" value="Genomic_DNA"/>
</dbReference>
<gene>
    <name evidence="2" type="ORF">OP10G_3415</name>
</gene>
<dbReference type="Gene3D" id="2.60.40.1180">
    <property type="entry name" value="Golgi alpha-mannosidase II"/>
    <property type="match status" value="1"/>
</dbReference>
<dbReference type="Proteomes" id="UP000027982">
    <property type="component" value="Chromosome"/>
</dbReference>
<dbReference type="InterPro" id="IPR017853">
    <property type="entry name" value="GH"/>
</dbReference>
<dbReference type="PANTHER" id="PTHR43447">
    <property type="entry name" value="ALPHA-AMYLASE"/>
    <property type="match status" value="1"/>
</dbReference>
<name>A0A068NTA3_FIMGI</name>
<feature type="domain" description="Glycosyl hydrolase family 13 catalytic" evidence="1">
    <location>
        <begin position="34"/>
        <end position="389"/>
    </location>
</feature>
<dbReference type="STRING" id="661478.OP10G_3415"/>